<feature type="transmembrane region" description="Helical" evidence="6">
    <location>
        <begin position="311"/>
        <end position="330"/>
    </location>
</feature>
<dbReference type="AlphaFoldDB" id="A0A6I5N0P2"/>
<dbReference type="Pfam" id="PF05154">
    <property type="entry name" value="TM2"/>
    <property type="match status" value="1"/>
</dbReference>
<organism evidence="8 9">
    <name type="scientific">Bifidobacterium choloepi</name>
    <dbReference type="NCBI Taxonomy" id="2614131"/>
    <lineage>
        <taxon>Bacteria</taxon>
        <taxon>Bacillati</taxon>
        <taxon>Actinomycetota</taxon>
        <taxon>Actinomycetes</taxon>
        <taxon>Bifidobacteriales</taxon>
        <taxon>Bifidobacteriaceae</taxon>
        <taxon>Bifidobacterium</taxon>
    </lineage>
</organism>
<dbReference type="InterPro" id="IPR007829">
    <property type="entry name" value="TM2"/>
</dbReference>
<feature type="domain" description="TM2" evidence="7">
    <location>
        <begin position="385"/>
        <end position="429"/>
    </location>
</feature>
<evidence type="ECO:0000256" key="3">
    <source>
        <dbReference type="ARBA" id="ARBA00022989"/>
    </source>
</evidence>
<protein>
    <submittedName>
        <fullName evidence="8">NINE protein</fullName>
    </submittedName>
</protein>
<evidence type="ECO:0000313" key="9">
    <source>
        <dbReference type="Proteomes" id="UP000469292"/>
    </source>
</evidence>
<evidence type="ECO:0000256" key="4">
    <source>
        <dbReference type="ARBA" id="ARBA00023136"/>
    </source>
</evidence>
<evidence type="ECO:0000313" key="8">
    <source>
        <dbReference type="EMBL" id="NEG69229.1"/>
    </source>
</evidence>
<keyword evidence="9" id="KW-1185">Reference proteome</keyword>
<reference evidence="8 9" key="1">
    <citation type="submission" date="2019-09" db="EMBL/GenBank/DDBJ databases">
        <title>Phylogenetic characterization of a novel taxon of the genus Bifidobacterium: Bifidobacterium choloepi sp. nov.</title>
        <authorList>
            <person name="Modesto M."/>
            <person name="Satti M."/>
        </authorList>
    </citation>
    <scope>NUCLEOTIDE SEQUENCE [LARGE SCALE GENOMIC DNA]</scope>
    <source>
        <strain evidence="8 9">BRDM6</strain>
    </source>
</reference>
<feature type="compositionally biased region" description="Low complexity" evidence="5">
    <location>
        <begin position="44"/>
        <end position="104"/>
    </location>
</feature>
<evidence type="ECO:0000256" key="1">
    <source>
        <dbReference type="ARBA" id="ARBA00004141"/>
    </source>
</evidence>
<comment type="caution">
    <text evidence="8">The sequence shown here is derived from an EMBL/GenBank/DDBJ whole genome shotgun (WGS) entry which is preliminary data.</text>
</comment>
<evidence type="ECO:0000259" key="7">
    <source>
        <dbReference type="Pfam" id="PF05154"/>
    </source>
</evidence>
<comment type="subcellular location">
    <subcellularLocation>
        <location evidence="1">Membrane</location>
        <topology evidence="1">Multi-pass membrane protein</topology>
    </subcellularLocation>
</comment>
<keyword evidence="4 6" id="KW-0472">Membrane</keyword>
<feature type="transmembrane region" description="Helical" evidence="6">
    <location>
        <begin position="419"/>
        <end position="440"/>
    </location>
</feature>
<feature type="transmembrane region" description="Helical" evidence="6">
    <location>
        <begin position="279"/>
        <end position="304"/>
    </location>
</feature>
<feature type="transmembrane region" description="Helical" evidence="6">
    <location>
        <begin position="216"/>
        <end position="241"/>
    </location>
</feature>
<sequence length="465" mass="48807">MSSPNSDDSRRDRPSNDSADDEQARRSPVEAPTQAIRKPRKQQGRQSQQQSGRQSQQGRQSSQPQQSKQSVQSGQSRAPQQQSRQQQSHAPQRSSAARQSQASGEQPRSYPVTREHVVRPTVRPQTGSQAEAARQEPRPSQPSYFPPSNQFAAAGGQPASQYAAPASNGNQYASAGRFGTQFAGRPAGYAGMAGMPGSLATQQVGVDVIACGIGTVLAVIGLFVPIIAMSAVISSTGYVAATNLSVATMFGGFGALLVAIPIVLGVIGFIGIMQANSRIGLVCTVLAAIFNGCYLTTAASFVIYQSYVARFGMFLLALGILGQVIGAAFLSKANETAKLRKYGSYRAIVVAALKKDRAGSLHDSSGAATSGIEISDADLAPYLKPKSKLVAGFAGVFAGMFGVHNFYRGRRIRGAIQLGVTLVGAATIIAPAAMAIWGLVEGVCILCADPGSGWRIDSRGIEMHD</sequence>
<feature type="region of interest" description="Disordered" evidence="5">
    <location>
        <begin position="1"/>
        <end position="166"/>
    </location>
</feature>
<dbReference type="Proteomes" id="UP000469292">
    <property type="component" value="Unassembled WGS sequence"/>
</dbReference>
<feature type="transmembrane region" description="Helical" evidence="6">
    <location>
        <begin position="253"/>
        <end position="273"/>
    </location>
</feature>
<evidence type="ECO:0000256" key="6">
    <source>
        <dbReference type="SAM" id="Phobius"/>
    </source>
</evidence>
<evidence type="ECO:0000256" key="2">
    <source>
        <dbReference type="ARBA" id="ARBA00022692"/>
    </source>
</evidence>
<evidence type="ECO:0000256" key="5">
    <source>
        <dbReference type="SAM" id="MobiDB-lite"/>
    </source>
</evidence>
<gene>
    <name evidence="8" type="ORF">F6S87_01020</name>
</gene>
<dbReference type="EMBL" id="VYSG01000001">
    <property type="protein sequence ID" value="NEG69229.1"/>
    <property type="molecule type" value="Genomic_DNA"/>
</dbReference>
<dbReference type="GO" id="GO:0016020">
    <property type="term" value="C:membrane"/>
    <property type="evidence" value="ECO:0007669"/>
    <property type="project" value="UniProtKB-SubCell"/>
</dbReference>
<accession>A0A6I5N0P2</accession>
<keyword evidence="3 6" id="KW-1133">Transmembrane helix</keyword>
<feature type="compositionally biased region" description="Polar residues" evidence="5">
    <location>
        <begin position="141"/>
        <end position="151"/>
    </location>
</feature>
<keyword evidence="2 6" id="KW-0812">Transmembrane</keyword>
<name>A0A6I5N0P2_9BIFI</name>
<proteinExistence type="predicted"/>
<dbReference type="RefSeq" id="WP_163226823.1">
    <property type="nucleotide sequence ID" value="NZ_VYSG01000001.1"/>
</dbReference>